<dbReference type="NCBIfam" id="NF003814">
    <property type="entry name" value="PRK05406.1-3"/>
    <property type="match status" value="1"/>
</dbReference>
<keyword evidence="1" id="KW-0547">Nucleotide-binding</keyword>
<dbReference type="SUPFAM" id="SSF88713">
    <property type="entry name" value="Glycoside hydrolase/deacetylase"/>
    <property type="match status" value="1"/>
</dbReference>
<dbReference type="GO" id="GO:0005975">
    <property type="term" value="P:carbohydrate metabolic process"/>
    <property type="evidence" value="ECO:0007669"/>
    <property type="project" value="InterPro"/>
</dbReference>
<sequence>MYSVDLNCDMGESFGAYKIGRDEEILKYVTSVNIACGFHAGDPSIMKKTVRMAIEHKVGIGAHPGLPDLAGFGRRPMDITPEEAYDMVVYQIGALKGFVDAEGGQLQHVKPHGALYNMAANKPSLADAIARAVYDVDRNLVLFGLSGSELVRAGQKHGLRTANEVFSDRTYQQDGTLTSRRKPDALITDHEQAVNQVIRMIKENKVHSLQKVDVDIDVQTICIHGDGSRAVEFADYISQTLRGANIQLQPIGEFSTR</sequence>
<dbReference type="RefSeq" id="WP_128524151.1">
    <property type="nucleotide sequence ID" value="NZ_CP026118.1"/>
</dbReference>
<dbReference type="PANTHER" id="PTHR30292:SF0">
    <property type="entry name" value="5-OXOPROLINASE SUBUNIT A"/>
    <property type="match status" value="1"/>
</dbReference>
<comment type="subunit">
    <text evidence="1">Forms a complex composed of PxpA, PxpB and PxpC.</text>
</comment>
<keyword evidence="1" id="KW-0067">ATP-binding</keyword>
<dbReference type="AlphaFoldDB" id="A0A410MB60"/>
<evidence type="ECO:0000313" key="2">
    <source>
        <dbReference type="EMBL" id="QAS51969.1"/>
    </source>
</evidence>
<dbReference type="OrthoDB" id="9773478at2"/>
<keyword evidence="1" id="KW-0378">Hydrolase</keyword>
<dbReference type="PANTHER" id="PTHR30292">
    <property type="entry name" value="UNCHARACTERIZED PROTEIN YBGL-RELATED"/>
    <property type="match status" value="1"/>
</dbReference>
<comment type="catalytic activity">
    <reaction evidence="1">
        <text>5-oxo-L-proline + ATP + 2 H2O = L-glutamate + ADP + phosphate + H(+)</text>
        <dbReference type="Rhea" id="RHEA:10348"/>
        <dbReference type="ChEBI" id="CHEBI:15377"/>
        <dbReference type="ChEBI" id="CHEBI:15378"/>
        <dbReference type="ChEBI" id="CHEBI:29985"/>
        <dbReference type="ChEBI" id="CHEBI:30616"/>
        <dbReference type="ChEBI" id="CHEBI:43474"/>
        <dbReference type="ChEBI" id="CHEBI:58402"/>
        <dbReference type="ChEBI" id="CHEBI:456216"/>
        <dbReference type="EC" id="3.5.2.9"/>
    </reaction>
</comment>
<accession>A0A410MB60</accession>
<comment type="function">
    <text evidence="1">Catalyzes the cleavage of 5-oxoproline to form L-glutamate coupled to the hydrolysis of ATP to ADP and inorganic phosphate.</text>
</comment>
<dbReference type="KEGG" id="hli:HLI_06915"/>
<gene>
    <name evidence="1" type="primary">pxpA</name>
    <name evidence="2" type="ORF">HLI_06915</name>
</gene>
<dbReference type="CDD" id="cd10787">
    <property type="entry name" value="LamB_YcsF_like"/>
    <property type="match status" value="1"/>
</dbReference>
<proteinExistence type="inferred from homology"/>
<dbReference type="Gene3D" id="3.20.20.370">
    <property type="entry name" value="Glycoside hydrolase/deacetylase"/>
    <property type="match status" value="1"/>
</dbReference>
<dbReference type="HAMAP" id="MF_00691">
    <property type="entry name" value="PxpA"/>
    <property type="match status" value="1"/>
</dbReference>
<dbReference type="EC" id="3.5.2.9" evidence="1"/>
<dbReference type="GO" id="GO:0005524">
    <property type="term" value="F:ATP binding"/>
    <property type="evidence" value="ECO:0007669"/>
    <property type="project" value="UniProtKB-UniRule"/>
</dbReference>
<dbReference type="GO" id="GO:0017168">
    <property type="term" value="F:5-oxoprolinase (ATP-hydrolyzing) activity"/>
    <property type="evidence" value="ECO:0007669"/>
    <property type="project" value="UniProtKB-UniRule"/>
</dbReference>
<evidence type="ECO:0000313" key="3">
    <source>
        <dbReference type="Proteomes" id="UP000287756"/>
    </source>
</evidence>
<name>A0A410MB60_9BACI</name>
<dbReference type="InterPro" id="IPR005501">
    <property type="entry name" value="LamB/YcsF/PxpA-like"/>
</dbReference>
<reference evidence="2 3" key="1">
    <citation type="submission" date="2018-01" db="EMBL/GenBank/DDBJ databases">
        <title>The whole genome sequencing and assembly of Halobacillus litoralis ERB031 strain.</title>
        <authorList>
            <person name="Lee S.-J."/>
            <person name="Park M.-K."/>
            <person name="Kim J.-Y."/>
            <person name="Lee Y.-J."/>
            <person name="Yi H."/>
            <person name="Bahn Y.-S."/>
            <person name="Kim J.F."/>
            <person name="Lee D.-W."/>
        </authorList>
    </citation>
    <scope>NUCLEOTIDE SEQUENCE [LARGE SCALE GENOMIC DNA]</scope>
    <source>
        <strain evidence="2 3">ERB 031</strain>
    </source>
</reference>
<evidence type="ECO:0000256" key="1">
    <source>
        <dbReference type="HAMAP-Rule" id="MF_00691"/>
    </source>
</evidence>
<dbReference type="Pfam" id="PF03746">
    <property type="entry name" value="LamB_YcsF"/>
    <property type="match status" value="1"/>
</dbReference>
<dbReference type="Proteomes" id="UP000287756">
    <property type="component" value="Chromosome"/>
</dbReference>
<dbReference type="NCBIfam" id="NF003816">
    <property type="entry name" value="PRK05406.1-5"/>
    <property type="match status" value="1"/>
</dbReference>
<dbReference type="EMBL" id="CP026118">
    <property type="protein sequence ID" value="QAS51969.1"/>
    <property type="molecule type" value="Genomic_DNA"/>
</dbReference>
<protein>
    <recommendedName>
        <fullName evidence="1">5-oxoprolinase subunit A</fullName>
        <shortName evidence="1">5-OPase subunit A</shortName>
        <ecNumber evidence="1">3.5.2.9</ecNumber>
    </recommendedName>
    <alternativeName>
        <fullName evidence="1">5-oxoprolinase (ATP-hydrolyzing) subunit A</fullName>
    </alternativeName>
</protein>
<comment type="similarity">
    <text evidence="1">Belongs to the LamB/PxpA family.</text>
</comment>
<dbReference type="InterPro" id="IPR011330">
    <property type="entry name" value="Glyco_hydro/deAcase_b/a-brl"/>
</dbReference>
<organism evidence="2 3">
    <name type="scientific">Halobacillus litoralis</name>
    <dbReference type="NCBI Taxonomy" id="45668"/>
    <lineage>
        <taxon>Bacteria</taxon>
        <taxon>Bacillati</taxon>
        <taxon>Bacillota</taxon>
        <taxon>Bacilli</taxon>
        <taxon>Bacillales</taxon>
        <taxon>Bacillaceae</taxon>
        <taxon>Halobacillus</taxon>
    </lineage>
</organism>